<reference evidence="3" key="1">
    <citation type="submission" date="2016-10" db="EMBL/GenBank/DDBJ databases">
        <authorList>
            <person name="Varghese N."/>
            <person name="Submissions S."/>
        </authorList>
    </citation>
    <scope>NUCLEOTIDE SEQUENCE [LARGE SCALE GENOMIC DNA]</scope>
    <source>
        <strain evidence="3">LMG 15572</strain>
    </source>
</reference>
<gene>
    <name evidence="2" type="ORF">SAMN05660328_1207</name>
</gene>
<evidence type="ECO:0000313" key="3">
    <source>
        <dbReference type="Proteomes" id="UP000183629"/>
    </source>
</evidence>
<dbReference type="InterPro" id="IPR040799">
    <property type="entry name" value="ComR_TPR"/>
</dbReference>
<evidence type="ECO:0000313" key="2">
    <source>
        <dbReference type="EMBL" id="SFU87935.1"/>
    </source>
</evidence>
<protein>
    <recommendedName>
        <fullName evidence="1">ComR tetratricopeptide domain-containing protein</fullName>
    </recommendedName>
</protein>
<feature type="domain" description="ComR tetratricopeptide" evidence="1">
    <location>
        <begin position="1"/>
        <end position="176"/>
    </location>
</feature>
<dbReference type="AlphaFoldDB" id="A0A1I7JS11"/>
<name>A0A1I7JS11_9STRE</name>
<feature type="non-terminal residue" evidence="2">
    <location>
        <position position="1"/>
    </location>
</feature>
<evidence type="ECO:0000259" key="1">
    <source>
        <dbReference type="Pfam" id="PF18710"/>
    </source>
</evidence>
<dbReference type="Pfam" id="PF18710">
    <property type="entry name" value="ComR_TPR"/>
    <property type="match status" value="1"/>
</dbReference>
<sequence>IIDCLQAKLDVHFSDDVNFGEGILNDYFDQVNRKQLFNINDLILIDLYFICLESAKTTEGIYSITFYDKLMKRLINQKRISPETDLILNNVLLNNIDLAFKYGRENYVERVIEISNSIMTEIHDFQRRPILSLVEWKYYLKFKHDFVAAEQSFTNATLFARLVGDTYLENKLKEEWKLDTTT</sequence>
<organism evidence="2 3">
    <name type="scientific">Streptococcus gallolyticus</name>
    <dbReference type="NCBI Taxonomy" id="315405"/>
    <lineage>
        <taxon>Bacteria</taxon>
        <taxon>Bacillati</taxon>
        <taxon>Bacillota</taxon>
        <taxon>Bacilli</taxon>
        <taxon>Lactobacillales</taxon>
        <taxon>Streptococcaceae</taxon>
        <taxon>Streptococcus</taxon>
    </lineage>
</organism>
<dbReference type="Proteomes" id="UP000183629">
    <property type="component" value="Unassembled WGS sequence"/>
</dbReference>
<proteinExistence type="predicted"/>
<dbReference type="EMBL" id="FPBN01000020">
    <property type="protein sequence ID" value="SFU87935.1"/>
    <property type="molecule type" value="Genomic_DNA"/>
</dbReference>
<keyword evidence="3" id="KW-1185">Reference proteome</keyword>
<accession>A0A1I7JS11</accession>